<dbReference type="HOGENOM" id="CLU_147287_1_0_11"/>
<feature type="domain" description="SnoaL-like" evidence="1">
    <location>
        <begin position="10"/>
        <end position="109"/>
    </location>
</feature>
<dbReference type="InterPro" id="IPR032710">
    <property type="entry name" value="NTF2-like_dom_sf"/>
</dbReference>
<dbReference type="SUPFAM" id="SSF54427">
    <property type="entry name" value="NTF2-like"/>
    <property type="match status" value="1"/>
</dbReference>
<dbReference type="GO" id="GO:0016853">
    <property type="term" value="F:isomerase activity"/>
    <property type="evidence" value="ECO:0007669"/>
    <property type="project" value="UniProtKB-KW"/>
</dbReference>
<evidence type="ECO:0000313" key="2">
    <source>
        <dbReference type="EMBL" id="AIF39980.1"/>
    </source>
</evidence>
<dbReference type="EMBL" id="CP008889">
    <property type="protein sequence ID" value="AIF39980.1"/>
    <property type="molecule type" value="Genomic_DNA"/>
</dbReference>
<sequence>MQRESGDAHIRRYYEVVDAGDVEGVLDIFTDDATYCRPGYEPMAGREALRAFYSGDRVIESGRHSVTSLLIDGDEAFVRGEFNGVLKDGSDAHLEFADFFRFGAGDHIAYRQTYFYAPLV</sequence>
<proteinExistence type="predicted"/>
<name>A0A075JE74_9MICO</name>
<dbReference type="Pfam" id="PF12680">
    <property type="entry name" value="SnoaL_2"/>
    <property type="match status" value="1"/>
</dbReference>
<reference evidence="2 3" key="1">
    <citation type="submission" date="2014-07" db="EMBL/GenBank/DDBJ databases">
        <title>Genome Sequencing of Dermacoccus nishinomiyaensis.</title>
        <authorList>
            <person name="Hong K.W."/>
            <person name="Chan K.G."/>
        </authorList>
    </citation>
    <scope>NUCLEOTIDE SEQUENCE [LARGE SCALE GENOMIC DNA]</scope>
    <source>
        <strain evidence="2 3">M25</strain>
    </source>
</reference>
<organism evidence="2 3">
    <name type="scientific">Dermacoccus nishinomiyaensis</name>
    <dbReference type="NCBI Taxonomy" id="1274"/>
    <lineage>
        <taxon>Bacteria</taxon>
        <taxon>Bacillati</taxon>
        <taxon>Actinomycetota</taxon>
        <taxon>Actinomycetes</taxon>
        <taxon>Micrococcales</taxon>
        <taxon>Dermacoccaceae</taxon>
        <taxon>Dermacoccus</taxon>
    </lineage>
</organism>
<evidence type="ECO:0000259" key="1">
    <source>
        <dbReference type="Pfam" id="PF12680"/>
    </source>
</evidence>
<dbReference type="Gene3D" id="3.10.450.50">
    <property type="match status" value="1"/>
</dbReference>
<dbReference type="InterPro" id="IPR037401">
    <property type="entry name" value="SnoaL-like"/>
</dbReference>
<dbReference type="GeneID" id="41840042"/>
<dbReference type="KEGG" id="dni:HX89_02160"/>
<keyword evidence="2" id="KW-0413">Isomerase</keyword>
<dbReference type="RefSeq" id="WP_038566685.1">
    <property type="nucleotide sequence ID" value="NZ_CP008889.1"/>
</dbReference>
<dbReference type="Proteomes" id="UP000027986">
    <property type="component" value="Chromosome"/>
</dbReference>
<keyword evidence="3" id="KW-1185">Reference proteome</keyword>
<accession>A0A075JE74</accession>
<dbReference type="OrthoDB" id="4772778at2"/>
<dbReference type="eggNOG" id="COG3631">
    <property type="taxonomic scope" value="Bacteria"/>
</dbReference>
<protein>
    <submittedName>
        <fullName evidence="2">Ketosteroid isomerase</fullName>
    </submittedName>
</protein>
<dbReference type="AlphaFoldDB" id="A0A075JE74"/>
<gene>
    <name evidence="2" type="ORF">HX89_02160</name>
</gene>
<evidence type="ECO:0000313" key="3">
    <source>
        <dbReference type="Proteomes" id="UP000027986"/>
    </source>
</evidence>